<keyword evidence="6" id="KW-1185">Reference proteome</keyword>
<comment type="similarity">
    <text evidence="1">Belongs to the transferase hexapeptide repeat family.</text>
</comment>
<dbReference type="Gene3D" id="2.160.10.10">
    <property type="entry name" value="Hexapeptide repeat proteins"/>
    <property type="match status" value="1"/>
</dbReference>
<dbReference type="InterPro" id="IPR001451">
    <property type="entry name" value="Hexapep"/>
</dbReference>
<keyword evidence="3" id="KW-0677">Repeat</keyword>
<feature type="compositionally biased region" description="Low complexity" evidence="4">
    <location>
        <begin position="237"/>
        <end position="255"/>
    </location>
</feature>
<comment type="caution">
    <text evidence="5">The sequence shown here is derived from an EMBL/GenBank/DDBJ whole genome shotgun (WGS) entry which is preliminary data.</text>
</comment>
<evidence type="ECO:0000313" key="6">
    <source>
        <dbReference type="Proteomes" id="UP000636793"/>
    </source>
</evidence>
<dbReference type="PANTHER" id="PTHR23416">
    <property type="entry name" value="SIALIC ACID SYNTHASE-RELATED"/>
    <property type="match status" value="1"/>
</dbReference>
<dbReference type="InterPro" id="IPR051159">
    <property type="entry name" value="Hexapeptide_acetyltransf"/>
</dbReference>
<sequence length="277" mass="29529">MSDEVTLAPYTDESGNRIEFTGAPSNNIKFRFRGSNNVARVHADARASNLRIDFNGSNGTFVLGSNHHKRGFSGGVRVGQDAEVIIGNEVSSTSGVVISAVEGVSVTIGDDVMFASRNEVRADDGHPIFDVHTGKRVNTARSVRIGDHCWIGAGAVVLAGVKIGQGSVIGLGSIVTRDVPNNAVAVGSPAKVVRKDIAWERPHLGLTPPFYKPDASTVKQSPYWHLTAADGEIPAPAPAAATEASVRPAPRAARAVSDRARRAARRGRTVWRRRRSR</sequence>
<protein>
    <recommendedName>
        <fullName evidence="7">Acyltransferase</fullName>
    </recommendedName>
</protein>
<accession>A0A916TK54</accession>
<organism evidence="5 6">
    <name type="scientific">Flexivirga endophytica</name>
    <dbReference type="NCBI Taxonomy" id="1849103"/>
    <lineage>
        <taxon>Bacteria</taxon>
        <taxon>Bacillati</taxon>
        <taxon>Actinomycetota</taxon>
        <taxon>Actinomycetes</taxon>
        <taxon>Micrococcales</taxon>
        <taxon>Dermacoccaceae</taxon>
        <taxon>Flexivirga</taxon>
    </lineage>
</organism>
<dbReference type="AlphaFoldDB" id="A0A916TK54"/>
<reference evidence="5" key="2">
    <citation type="submission" date="2020-09" db="EMBL/GenBank/DDBJ databases">
        <authorList>
            <person name="Sun Q."/>
            <person name="Zhou Y."/>
        </authorList>
    </citation>
    <scope>NUCLEOTIDE SEQUENCE</scope>
    <source>
        <strain evidence="5">CGMCC 1.15085</strain>
    </source>
</reference>
<dbReference type="SUPFAM" id="SSF51161">
    <property type="entry name" value="Trimeric LpxA-like enzymes"/>
    <property type="match status" value="1"/>
</dbReference>
<dbReference type="InterPro" id="IPR018357">
    <property type="entry name" value="Hexapep_transf_CS"/>
</dbReference>
<feature type="region of interest" description="Disordered" evidence="4">
    <location>
        <begin position="237"/>
        <end position="277"/>
    </location>
</feature>
<keyword evidence="2" id="KW-0808">Transferase</keyword>
<evidence type="ECO:0000256" key="4">
    <source>
        <dbReference type="SAM" id="MobiDB-lite"/>
    </source>
</evidence>
<evidence type="ECO:0008006" key="7">
    <source>
        <dbReference type="Google" id="ProtNLM"/>
    </source>
</evidence>
<reference evidence="5" key="1">
    <citation type="journal article" date="2014" name="Int. J. Syst. Evol. Microbiol.">
        <title>Complete genome sequence of Corynebacterium casei LMG S-19264T (=DSM 44701T), isolated from a smear-ripened cheese.</title>
        <authorList>
            <consortium name="US DOE Joint Genome Institute (JGI-PGF)"/>
            <person name="Walter F."/>
            <person name="Albersmeier A."/>
            <person name="Kalinowski J."/>
            <person name="Ruckert C."/>
        </authorList>
    </citation>
    <scope>NUCLEOTIDE SEQUENCE</scope>
    <source>
        <strain evidence="5">CGMCC 1.15085</strain>
    </source>
</reference>
<dbReference type="Pfam" id="PF00132">
    <property type="entry name" value="Hexapep"/>
    <property type="match status" value="1"/>
</dbReference>
<name>A0A916TK54_9MICO</name>
<gene>
    <name evidence="5" type="ORF">GCM10011492_40260</name>
</gene>
<dbReference type="RefSeq" id="WP_188838866.1">
    <property type="nucleotide sequence ID" value="NZ_BMHI01000007.1"/>
</dbReference>
<dbReference type="PANTHER" id="PTHR23416:SF23">
    <property type="entry name" value="ACETYLTRANSFERASE C18B11.09C-RELATED"/>
    <property type="match status" value="1"/>
</dbReference>
<dbReference type="GO" id="GO:0005829">
    <property type="term" value="C:cytosol"/>
    <property type="evidence" value="ECO:0007669"/>
    <property type="project" value="TreeGrafter"/>
</dbReference>
<evidence type="ECO:0000256" key="3">
    <source>
        <dbReference type="ARBA" id="ARBA00022737"/>
    </source>
</evidence>
<dbReference type="GO" id="GO:0008374">
    <property type="term" value="F:O-acyltransferase activity"/>
    <property type="evidence" value="ECO:0007669"/>
    <property type="project" value="TreeGrafter"/>
</dbReference>
<evidence type="ECO:0000256" key="2">
    <source>
        <dbReference type="ARBA" id="ARBA00022679"/>
    </source>
</evidence>
<dbReference type="InterPro" id="IPR011004">
    <property type="entry name" value="Trimer_LpxA-like_sf"/>
</dbReference>
<dbReference type="EMBL" id="BMHI01000007">
    <property type="protein sequence ID" value="GGB45125.1"/>
    <property type="molecule type" value="Genomic_DNA"/>
</dbReference>
<proteinExistence type="inferred from homology"/>
<evidence type="ECO:0000313" key="5">
    <source>
        <dbReference type="EMBL" id="GGB45125.1"/>
    </source>
</evidence>
<feature type="compositionally biased region" description="Basic residues" evidence="4">
    <location>
        <begin position="262"/>
        <end position="277"/>
    </location>
</feature>
<evidence type="ECO:0000256" key="1">
    <source>
        <dbReference type="ARBA" id="ARBA00007274"/>
    </source>
</evidence>
<dbReference type="Proteomes" id="UP000636793">
    <property type="component" value="Unassembled WGS sequence"/>
</dbReference>
<dbReference type="CDD" id="cd04647">
    <property type="entry name" value="LbH_MAT_like"/>
    <property type="match status" value="1"/>
</dbReference>
<dbReference type="PROSITE" id="PS00101">
    <property type="entry name" value="HEXAPEP_TRANSFERASES"/>
    <property type="match status" value="1"/>
</dbReference>